<evidence type="ECO:0000259" key="8">
    <source>
        <dbReference type="Pfam" id="PF01545"/>
    </source>
</evidence>
<evidence type="ECO:0000313" key="11">
    <source>
        <dbReference type="Proteomes" id="UP001519307"/>
    </source>
</evidence>
<feature type="transmembrane region" description="Helical" evidence="7">
    <location>
        <begin position="86"/>
        <end position="105"/>
    </location>
</feature>
<evidence type="ECO:0000256" key="4">
    <source>
        <dbReference type="ARBA" id="ARBA00022692"/>
    </source>
</evidence>
<dbReference type="Pfam" id="PF01545">
    <property type="entry name" value="Cation_efflux"/>
    <property type="match status" value="1"/>
</dbReference>
<organism evidence="10 11">
    <name type="scientific">Clostridium algifaecis</name>
    <dbReference type="NCBI Taxonomy" id="1472040"/>
    <lineage>
        <taxon>Bacteria</taxon>
        <taxon>Bacillati</taxon>
        <taxon>Bacillota</taxon>
        <taxon>Clostridia</taxon>
        <taxon>Eubacteriales</taxon>
        <taxon>Clostridiaceae</taxon>
        <taxon>Clostridium</taxon>
    </lineage>
</organism>
<keyword evidence="6 7" id="KW-0472">Membrane</keyword>
<keyword evidence="5 7" id="KW-1133">Transmembrane helix</keyword>
<dbReference type="PANTHER" id="PTHR43840">
    <property type="entry name" value="MITOCHONDRIAL METAL TRANSPORTER 1-RELATED"/>
    <property type="match status" value="1"/>
</dbReference>
<evidence type="ECO:0000256" key="7">
    <source>
        <dbReference type="SAM" id="Phobius"/>
    </source>
</evidence>
<keyword evidence="3" id="KW-0813">Transport</keyword>
<dbReference type="InterPro" id="IPR002524">
    <property type="entry name" value="Cation_efflux"/>
</dbReference>
<evidence type="ECO:0000313" key="10">
    <source>
        <dbReference type="EMBL" id="MBP2032047.1"/>
    </source>
</evidence>
<dbReference type="InterPro" id="IPR058533">
    <property type="entry name" value="Cation_efflux_TM"/>
</dbReference>
<evidence type="ECO:0000256" key="6">
    <source>
        <dbReference type="ARBA" id="ARBA00023136"/>
    </source>
</evidence>
<dbReference type="RefSeq" id="WP_209700973.1">
    <property type="nucleotide sequence ID" value="NZ_JAGGLM010000002.1"/>
</dbReference>
<dbReference type="Gene3D" id="3.30.70.1350">
    <property type="entry name" value="Cation efflux protein, cytoplasmic domain"/>
    <property type="match status" value="1"/>
</dbReference>
<dbReference type="InterPro" id="IPR050291">
    <property type="entry name" value="CDF_Transporter"/>
</dbReference>
<dbReference type="NCBIfam" id="TIGR01297">
    <property type="entry name" value="CDF"/>
    <property type="match status" value="1"/>
</dbReference>
<dbReference type="InterPro" id="IPR036837">
    <property type="entry name" value="Cation_efflux_CTD_sf"/>
</dbReference>
<feature type="transmembrane region" description="Helical" evidence="7">
    <location>
        <begin position="15"/>
        <end position="36"/>
    </location>
</feature>
<dbReference type="Gene3D" id="1.20.1510.10">
    <property type="entry name" value="Cation efflux protein transmembrane domain"/>
    <property type="match status" value="1"/>
</dbReference>
<dbReference type="PANTHER" id="PTHR43840:SF50">
    <property type="entry name" value="MANGANESE EFFLUX SYSTEM PROTEIN MNES"/>
    <property type="match status" value="1"/>
</dbReference>
<protein>
    <submittedName>
        <fullName evidence="10">Cation diffusion facilitator family transporter</fullName>
    </submittedName>
</protein>
<feature type="domain" description="Cation efflux protein cytoplasmic" evidence="9">
    <location>
        <begin position="213"/>
        <end position="287"/>
    </location>
</feature>
<feature type="domain" description="Cation efflux protein transmembrane" evidence="8">
    <location>
        <begin position="16"/>
        <end position="207"/>
    </location>
</feature>
<dbReference type="Pfam" id="PF16916">
    <property type="entry name" value="ZT_dimer"/>
    <property type="match status" value="1"/>
</dbReference>
<comment type="subcellular location">
    <subcellularLocation>
        <location evidence="1">Membrane</location>
        <topology evidence="1">Multi-pass membrane protein</topology>
    </subcellularLocation>
</comment>
<evidence type="ECO:0000259" key="9">
    <source>
        <dbReference type="Pfam" id="PF16916"/>
    </source>
</evidence>
<dbReference type="Proteomes" id="UP001519307">
    <property type="component" value="Unassembled WGS sequence"/>
</dbReference>
<feature type="transmembrane region" description="Helical" evidence="7">
    <location>
        <begin position="117"/>
        <end position="134"/>
    </location>
</feature>
<evidence type="ECO:0000256" key="2">
    <source>
        <dbReference type="ARBA" id="ARBA00008114"/>
    </source>
</evidence>
<keyword evidence="4 7" id="KW-0812">Transmembrane</keyword>
<name>A0ABS4KPS9_9CLOT</name>
<dbReference type="SUPFAM" id="SSF160240">
    <property type="entry name" value="Cation efflux protein cytoplasmic domain-like"/>
    <property type="match status" value="1"/>
</dbReference>
<gene>
    <name evidence="10" type="ORF">J2Z42_000712</name>
</gene>
<sequence length="290" mass="31878">MEEEYKNLKIAERGAHISIIAYIILSIFKLSVGYFYNSKALLADGINNSTDIIASLAIIIGLKISRKPADEDHAYGHLRAQTISSLVASLIMIAVGIDVLYNAIYSIIFLKGKKPDIISAVVAVICAVLIYIVYRYNKKIALKINSSALMAAAKDNLSDAWVSVGTAVGVTASQFGLNWIDPLAAGIVGILICKTGFEIFKESAHSLTDGFDSKELYDICKKIRQIDMVKSIIDIKARVHGSTILLDIVIGVNPKLTVMESHKITKEIENTLYECFNIKYVIIHVEPDIK</sequence>
<dbReference type="EMBL" id="JAGGLM010000002">
    <property type="protein sequence ID" value="MBP2032047.1"/>
    <property type="molecule type" value="Genomic_DNA"/>
</dbReference>
<dbReference type="InterPro" id="IPR027470">
    <property type="entry name" value="Cation_efflux_CTD"/>
</dbReference>
<evidence type="ECO:0000256" key="5">
    <source>
        <dbReference type="ARBA" id="ARBA00022989"/>
    </source>
</evidence>
<evidence type="ECO:0000256" key="3">
    <source>
        <dbReference type="ARBA" id="ARBA00022448"/>
    </source>
</evidence>
<keyword evidence="11" id="KW-1185">Reference proteome</keyword>
<accession>A0ABS4KPS9</accession>
<reference evidence="10 11" key="1">
    <citation type="submission" date="2021-03" db="EMBL/GenBank/DDBJ databases">
        <title>Genomic Encyclopedia of Type Strains, Phase IV (KMG-IV): sequencing the most valuable type-strain genomes for metagenomic binning, comparative biology and taxonomic classification.</title>
        <authorList>
            <person name="Goeker M."/>
        </authorList>
    </citation>
    <scope>NUCLEOTIDE SEQUENCE [LARGE SCALE GENOMIC DNA]</scope>
    <source>
        <strain evidence="10 11">DSM 28783</strain>
    </source>
</reference>
<comment type="similarity">
    <text evidence="2">Belongs to the cation diffusion facilitator (CDF) transporter (TC 2.A.4) family.</text>
</comment>
<dbReference type="InterPro" id="IPR027469">
    <property type="entry name" value="Cation_efflux_TMD_sf"/>
</dbReference>
<evidence type="ECO:0000256" key="1">
    <source>
        <dbReference type="ARBA" id="ARBA00004141"/>
    </source>
</evidence>
<dbReference type="SUPFAM" id="SSF161111">
    <property type="entry name" value="Cation efflux protein transmembrane domain-like"/>
    <property type="match status" value="1"/>
</dbReference>
<proteinExistence type="inferred from homology"/>
<comment type="caution">
    <text evidence="10">The sequence shown here is derived from an EMBL/GenBank/DDBJ whole genome shotgun (WGS) entry which is preliminary data.</text>
</comment>